<organism evidence="17 18">
    <name type="scientific">Hydrocarboniphaga effusa AP103</name>
    <dbReference type="NCBI Taxonomy" id="1172194"/>
    <lineage>
        <taxon>Bacteria</taxon>
        <taxon>Pseudomonadati</taxon>
        <taxon>Pseudomonadota</taxon>
        <taxon>Gammaproteobacteria</taxon>
        <taxon>Nevskiales</taxon>
        <taxon>Nevskiaceae</taxon>
        <taxon>Hydrocarboniphaga</taxon>
    </lineage>
</organism>
<dbReference type="NCBIfam" id="NF006999">
    <property type="entry name" value="PRK09462.1"/>
    <property type="match status" value="1"/>
</dbReference>
<evidence type="ECO:0000256" key="9">
    <source>
        <dbReference type="ARBA" id="ARBA00023004"/>
    </source>
</evidence>
<evidence type="ECO:0000256" key="14">
    <source>
        <dbReference type="PIRSR" id="PIRSR602481-2"/>
    </source>
</evidence>
<comment type="subunit">
    <text evidence="3 15">Homodimer.</text>
</comment>
<dbReference type="GO" id="GO:0000976">
    <property type="term" value="F:transcription cis-regulatory region binding"/>
    <property type="evidence" value="ECO:0007669"/>
    <property type="project" value="TreeGrafter"/>
</dbReference>
<gene>
    <name evidence="15" type="primary">fur</name>
    <name evidence="17" type="ORF">WQQ_04370</name>
</gene>
<dbReference type="SUPFAM" id="SSF46785">
    <property type="entry name" value="Winged helix' DNA-binding domain"/>
    <property type="match status" value="1"/>
</dbReference>
<evidence type="ECO:0000256" key="10">
    <source>
        <dbReference type="ARBA" id="ARBA00023015"/>
    </source>
</evidence>
<evidence type="ECO:0000256" key="16">
    <source>
        <dbReference type="SAM" id="MobiDB-lite"/>
    </source>
</evidence>
<keyword evidence="9 14" id="KW-0408">Iron</keyword>
<dbReference type="GO" id="GO:0008270">
    <property type="term" value="F:zinc ion binding"/>
    <property type="evidence" value="ECO:0007669"/>
    <property type="project" value="TreeGrafter"/>
</dbReference>
<keyword evidence="5 15" id="KW-0963">Cytoplasm</keyword>
<proteinExistence type="inferred from homology"/>
<name>I8T8L7_9GAMM</name>
<evidence type="ECO:0000256" key="11">
    <source>
        <dbReference type="ARBA" id="ARBA00023125"/>
    </source>
</evidence>
<protein>
    <recommendedName>
        <fullName evidence="4 15">Ferric uptake regulation protein</fullName>
    </recommendedName>
</protein>
<dbReference type="AlphaFoldDB" id="I8T8L7"/>
<accession>I8T8L7</accession>
<feature type="binding site" evidence="13">
    <location>
        <position position="94"/>
    </location>
    <ligand>
        <name>Zn(2+)</name>
        <dbReference type="ChEBI" id="CHEBI:29105"/>
    </ligand>
</feature>
<feature type="region of interest" description="Disordered" evidence="16">
    <location>
        <begin position="138"/>
        <end position="158"/>
    </location>
</feature>
<evidence type="ECO:0000256" key="1">
    <source>
        <dbReference type="ARBA" id="ARBA00004496"/>
    </source>
</evidence>
<evidence type="ECO:0000256" key="12">
    <source>
        <dbReference type="ARBA" id="ARBA00023163"/>
    </source>
</evidence>
<dbReference type="GO" id="GO:1900705">
    <property type="term" value="P:negative regulation of siderophore biosynthetic process"/>
    <property type="evidence" value="ECO:0007669"/>
    <property type="project" value="TreeGrafter"/>
</dbReference>
<dbReference type="Proteomes" id="UP000003704">
    <property type="component" value="Unassembled WGS sequence"/>
</dbReference>
<dbReference type="GO" id="GO:0003700">
    <property type="term" value="F:DNA-binding transcription factor activity"/>
    <property type="evidence" value="ECO:0007669"/>
    <property type="project" value="UniProtKB-UniRule"/>
</dbReference>
<keyword evidence="18" id="KW-1185">Reference proteome</keyword>
<dbReference type="PANTHER" id="PTHR33202:SF2">
    <property type="entry name" value="FERRIC UPTAKE REGULATION PROTEIN"/>
    <property type="match status" value="1"/>
</dbReference>
<evidence type="ECO:0000256" key="2">
    <source>
        <dbReference type="ARBA" id="ARBA00007957"/>
    </source>
</evidence>
<comment type="cofactor">
    <cofactor evidence="13">
        <name>Zn(2+)</name>
        <dbReference type="ChEBI" id="CHEBI:29105"/>
    </cofactor>
    <text evidence="13">Binds 1 zinc ion per subunit.</text>
</comment>
<evidence type="ECO:0000256" key="15">
    <source>
        <dbReference type="RuleBase" id="RU364037"/>
    </source>
</evidence>
<evidence type="ECO:0000256" key="7">
    <source>
        <dbReference type="ARBA" id="ARBA00022723"/>
    </source>
</evidence>
<keyword evidence="11 15" id="KW-0238">DNA-binding</keyword>
<keyword evidence="10 15" id="KW-0805">Transcription regulation</keyword>
<feature type="binding site" evidence="14">
    <location>
        <position position="123"/>
    </location>
    <ligand>
        <name>Fe cation</name>
        <dbReference type="ChEBI" id="CHEBI:24875"/>
    </ligand>
</feature>
<evidence type="ECO:0000313" key="18">
    <source>
        <dbReference type="Proteomes" id="UP000003704"/>
    </source>
</evidence>
<reference evidence="17 18" key="1">
    <citation type="journal article" date="2012" name="J. Bacteriol.">
        <title>Genome Sequence of n-Alkane-Degrading Hydrocarboniphaga effusa Strain AP103T (ATCC BAA-332T).</title>
        <authorList>
            <person name="Chang H.K."/>
            <person name="Zylstra G.J."/>
            <person name="Chae J.C."/>
        </authorList>
    </citation>
    <scope>NUCLEOTIDE SEQUENCE [LARGE SCALE GENOMIC DNA]</scope>
    <source>
        <strain evidence="17 18">AP103</strain>
    </source>
</reference>
<dbReference type="Pfam" id="PF01475">
    <property type="entry name" value="FUR"/>
    <property type="match status" value="1"/>
</dbReference>
<feature type="binding site" evidence="14">
    <location>
        <position position="87"/>
    </location>
    <ligand>
        <name>Fe cation</name>
        <dbReference type="ChEBI" id="CHEBI:24875"/>
    </ligand>
</feature>
<evidence type="ECO:0000256" key="4">
    <source>
        <dbReference type="ARBA" id="ARBA00020910"/>
    </source>
</evidence>
<feature type="binding site" evidence="14">
    <location>
        <position position="85"/>
    </location>
    <ligand>
        <name>Fe cation</name>
        <dbReference type="ChEBI" id="CHEBI:24875"/>
    </ligand>
</feature>
<sequence>MESSDLRSVGLKVTLPRLKILEMLEHSSTRHLSAEDIYRQLMDGGEDIGLATVYRVLTQFESAGLVTRHHFEGGHAVFELERGGHHDHLVCFSCGRVEEFHDETIEKRQRQLAKDHGFRMTEHSLIIYGECEACQRGETPASKLRPRSAVSQASQHDD</sequence>
<evidence type="ECO:0000256" key="3">
    <source>
        <dbReference type="ARBA" id="ARBA00011738"/>
    </source>
</evidence>
<comment type="subcellular location">
    <subcellularLocation>
        <location evidence="1 15">Cytoplasm</location>
    </subcellularLocation>
</comment>
<dbReference type="GO" id="GO:0005829">
    <property type="term" value="C:cytosol"/>
    <property type="evidence" value="ECO:0007669"/>
    <property type="project" value="TreeGrafter"/>
</dbReference>
<dbReference type="STRING" id="1172194.WQQ_04370"/>
<feature type="compositionally biased region" description="Polar residues" evidence="16">
    <location>
        <begin position="149"/>
        <end position="158"/>
    </location>
</feature>
<dbReference type="RefSeq" id="WP_007183396.1">
    <property type="nucleotide sequence ID" value="NZ_AKGD01000001.1"/>
</dbReference>
<dbReference type="InterPro" id="IPR036390">
    <property type="entry name" value="WH_DNA-bd_sf"/>
</dbReference>
<keyword evidence="6 15" id="KW-0678">Repressor</keyword>
<dbReference type="Gene3D" id="1.10.10.10">
    <property type="entry name" value="Winged helix-like DNA-binding domain superfamily/Winged helix DNA-binding domain"/>
    <property type="match status" value="1"/>
</dbReference>
<dbReference type="InterPro" id="IPR002481">
    <property type="entry name" value="FUR"/>
</dbReference>
<dbReference type="InterPro" id="IPR043135">
    <property type="entry name" value="Fur_C"/>
</dbReference>
<dbReference type="PANTHER" id="PTHR33202">
    <property type="entry name" value="ZINC UPTAKE REGULATION PROTEIN"/>
    <property type="match status" value="1"/>
</dbReference>
<evidence type="ECO:0000256" key="5">
    <source>
        <dbReference type="ARBA" id="ARBA00022490"/>
    </source>
</evidence>
<feature type="binding site" evidence="14">
    <location>
        <position position="106"/>
    </location>
    <ligand>
        <name>Fe cation</name>
        <dbReference type="ChEBI" id="CHEBI:24875"/>
    </ligand>
</feature>
<comment type="similarity">
    <text evidence="2 15">Belongs to the Fur family.</text>
</comment>
<feature type="binding site" evidence="13">
    <location>
        <position position="131"/>
    </location>
    <ligand>
        <name>Zn(2+)</name>
        <dbReference type="ChEBI" id="CHEBI:29105"/>
    </ligand>
</feature>
<dbReference type="OrthoDB" id="8659436at2"/>
<dbReference type="FunFam" id="3.30.1490.190:FF:000001">
    <property type="entry name" value="Ferric uptake regulation protein"/>
    <property type="match status" value="1"/>
</dbReference>
<dbReference type="Gene3D" id="3.30.1490.190">
    <property type="match status" value="1"/>
</dbReference>
<dbReference type="EMBL" id="AKGD01000001">
    <property type="protein sequence ID" value="EIT70300.1"/>
    <property type="molecule type" value="Genomic_DNA"/>
</dbReference>
<feature type="binding site" evidence="13">
    <location>
        <position position="134"/>
    </location>
    <ligand>
        <name>Zn(2+)</name>
        <dbReference type="ChEBI" id="CHEBI:29105"/>
    </ligand>
</feature>
<keyword evidence="8 13" id="KW-0862">Zinc</keyword>
<evidence type="ECO:0000256" key="13">
    <source>
        <dbReference type="PIRSR" id="PIRSR602481-1"/>
    </source>
</evidence>
<feature type="binding site" evidence="13">
    <location>
        <position position="91"/>
    </location>
    <ligand>
        <name>Zn(2+)</name>
        <dbReference type="ChEBI" id="CHEBI:29105"/>
    </ligand>
</feature>
<dbReference type="FunFam" id="1.10.10.10:FF:000007">
    <property type="entry name" value="Ferric uptake regulation protein"/>
    <property type="match status" value="1"/>
</dbReference>
<evidence type="ECO:0000256" key="6">
    <source>
        <dbReference type="ARBA" id="ARBA00022491"/>
    </source>
</evidence>
<keyword evidence="12 15" id="KW-0804">Transcription</keyword>
<dbReference type="InterPro" id="IPR036388">
    <property type="entry name" value="WH-like_DNA-bd_sf"/>
</dbReference>
<dbReference type="CDD" id="cd07153">
    <property type="entry name" value="Fur_like"/>
    <property type="match status" value="1"/>
</dbReference>
<keyword evidence="7 13" id="KW-0479">Metal-binding</keyword>
<evidence type="ECO:0000313" key="17">
    <source>
        <dbReference type="EMBL" id="EIT70300.1"/>
    </source>
</evidence>
<dbReference type="PATRIC" id="fig|1172194.4.peg.415"/>
<evidence type="ECO:0000256" key="8">
    <source>
        <dbReference type="ARBA" id="ARBA00022833"/>
    </source>
</evidence>
<comment type="caution">
    <text evidence="17">The sequence shown here is derived from an EMBL/GenBank/DDBJ whole genome shotgun (WGS) entry which is preliminary data.</text>
</comment>
<comment type="cofactor">
    <cofactor evidence="14">
        <name>Mn(2+)</name>
        <dbReference type="ChEBI" id="CHEBI:29035"/>
    </cofactor>
    <cofactor evidence="14">
        <name>Fe(2+)</name>
        <dbReference type="ChEBI" id="CHEBI:29033"/>
    </cofactor>
    <text evidence="14">Binds 1 Mn(2+) or Fe(2+) ion per subunit.</text>
</comment>
<dbReference type="GO" id="GO:0045892">
    <property type="term" value="P:negative regulation of DNA-templated transcription"/>
    <property type="evidence" value="ECO:0007669"/>
    <property type="project" value="TreeGrafter"/>
</dbReference>